<dbReference type="Gene3D" id="2.60.40.3780">
    <property type="match status" value="1"/>
</dbReference>
<dbReference type="Gene3D" id="2.40.440.10">
    <property type="entry name" value="L,D-transpeptidase catalytic domain-like"/>
    <property type="match status" value="1"/>
</dbReference>
<dbReference type="Gene3D" id="2.60.40.3710">
    <property type="match status" value="1"/>
</dbReference>
<feature type="active site" description="Nucleophile" evidence="7">
    <location>
        <position position="382"/>
    </location>
</feature>
<gene>
    <name evidence="10" type="ORF">GCM10009838_06330</name>
</gene>
<feature type="domain" description="L,D-TPase catalytic" evidence="9">
    <location>
        <begin position="281"/>
        <end position="406"/>
    </location>
</feature>
<dbReference type="SUPFAM" id="SSF141523">
    <property type="entry name" value="L,D-transpeptidase catalytic domain-like"/>
    <property type="match status" value="1"/>
</dbReference>
<dbReference type="InterPro" id="IPR038063">
    <property type="entry name" value="Transpep_catalytic_dom"/>
</dbReference>
<dbReference type="PROSITE" id="PS52029">
    <property type="entry name" value="LD_TPASE"/>
    <property type="match status" value="1"/>
</dbReference>
<proteinExistence type="predicted"/>
<keyword evidence="5" id="KW-0012">Acyltransferase</keyword>
<keyword evidence="6 7" id="KW-0961">Cell wall biogenesis/degradation</keyword>
<dbReference type="Pfam" id="PF03734">
    <property type="entry name" value="YkuD"/>
    <property type="match status" value="1"/>
</dbReference>
<dbReference type="Proteomes" id="UP001499854">
    <property type="component" value="Unassembled WGS sequence"/>
</dbReference>
<dbReference type="InterPro" id="IPR050979">
    <property type="entry name" value="LD-transpeptidase"/>
</dbReference>
<dbReference type="CDD" id="cd13432">
    <property type="entry name" value="LDT_IgD_like_2"/>
    <property type="match status" value="1"/>
</dbReference>
<evidence type="ECO:0000256" key="4">
    <source>
        <dbReference type="ARBA" id="ARBA00022984"/>
    </source>
</evidence>
<evidence type="ECO:0000256" key="6">
    <source>
        <dbReference type="ARBA" id="ARBA00023316"/>
    </source>
</evidence>
<reference evidence="10 11" key="1">
    <citation type="journal article" date="2019" name="Int. J. Syst. Evol. Microbiol.">
        <title>The Global Catalogue of Microorganisms (GCM) 10K type strain sequencing project: providing services to taxonomists for standard genome sequencing and annotation.</title>
        <authorList>
            <consortium name="The Broad Institute Genomics Platform"/>
            <consortium name="The Broad Institute Genome Sequencing Center for Infectious Disease"/>
            <person name="Wu L."/>
            <person name="Ma J."/>
        </authorList>
    </citation>
    <scope>NUCLEOTIDE SEQUENCE [LARGE SCALE GENOMIC DNA]</scope>
    <source>
        <strain evidence="10 11">JCM 16013</strain>
    </source>
</reference>
<keyword evidence="11" id="KW-1185">Reference proteome</keyword>
<evidence type="ECO:0000256" key="7">
    <source>
        <dbReference type="PROSITE-ProRule" id="PRU01373"/>
    </source>
</evidence>
<feature type="compositionally biased region" description="Low complexity" evidence="8">
    <location>
        <begin position="69"/>
        <end position="79"/>
    </location>
</feature>
<feature type="region of interest" description="Disordered" evidence="8">
    <location>
        <begin position="39"/>
        <end position="102"/>
    </location>
</feature>
<evidence type="ECO:0000256" key="5">
    <source>
        <dbReference type="ARBA" id="ARBA00023315"/>
    </source>
</evidence>
<organism evidence="10 11">
    <name type="scientific">Catenulispora subtropica</name>
    <dbReference type="NCBI Taxonomy" id="450798"/>
    <lineage>
        <taxon>Bacteria</taxon>
        <taxon>Bacillati</taxon>
        <taxon>Actinomycetota</taxon>
        <taxon>Actinomycetes</taxon>
        <taxon>Catenulisporales</taxon>
        <taxon>Catenulisporaceae</taxon>
        <taxon>Catenulispora</taxon>
    </lineage>
</organism>
<keyword evidence="2" id="KW-0808">Transferase</keyword>
<feature type="active site" description="Proton donor/acceptor" evidence="7">
    <location>
        <position position="364"/>
    </location>
</feature>
<dbReference type="PANTHER" id="PTHR30582:SF2">
    <property type="entry name" value="L,D-TRANSPEPTIDASE YCIB-RELATED"/>
    <property type="match status" value="1"/>
</dbReference>
<comment type="caution">
    <text evidence="10">The sequence shown here is derived from an EMBL/GenBank/DDBJ whole genome shotgun (WGS) entry which is preliminary data.</text>
</comment>
<accession>A0ABN2QJQ5</accession>
<keyword evidence="3 7" id="KW-0133">Cell shape</keyword>
<keyword evidence="4 7" id="KW-0573">Peptidoglycan synthesis</keyword>
<evidence type="ECO:0000256" key="1">
    <source>
        <dbReference type="ARBA" id="ARBA00004752"/>
    </source>
</evidence>
<dbReference type="InterPro" id="IPR005490">
    <property type="entry name" value="LD_TPept_cat_dom"/>
</dbReference>
<evidence type="ECO:0000259" key="9">
    <source>
        <dbReference type="PROSITE" id="PS52029"/>
    </source>
</evidence>
<evidence type="ECO:0000313" key="11">
    <source>
        <dbReference type="Proteomes" id="UP001499854"/>
    </source>
</evidence>
<evidence type="ECO:0000256" key="2">
    <source>
        <dbReference type="ARBA" id="ARBA00022679"/>
    </source>
</evidence>
<evidence type="ECO:0000313" key="10">
    <source>
        <dbReference type="EMBL" id="GAA1953732.1"/>
    </source>
</evidence>
<dbReference type="PANTHER" id="PTHR30582">
    <property type="entry name" value="L,D-TRANSPEPTIDASE"/>
    <property type="match status" value="1"/>
</dbReference>
<protein>
    <submittedName>
        <fullName evidence="10">Ig-like domain-containing protein</fullName>
    </submittedName>
</protein>
<sequence>MAQQLGQGGSAGGRRRVRRAAQLTAAVAAVALLTAACGGSSGTKTATAPVGNGQTASSSGAAAGGDTPGGAATSSSSAPAAPPMVLTANPADGTKGADPSKGIQISAAGGKLESVTATDADGKAVAGTMAADGSSWASNGTLAISSSYSVTAKAQDASGAEKTTTSKFTTLTPQKRLGLDHYAPDNGTTVGVGQPVAIFFTNAPNEKNRDAVEKAMTVTTTPHVDGAWSWVGAKEVDWRPKDYWASGTKVQVHMALNGVKAGDVTFGSYNKDFAFTIGDSLISTVDLVKDQMTVKKNGQVIKTIPVSGGEVPKHMTWSGKMVVLEKDATLQMTSASVNFTDASDFYDLKVQSAVKITDSGTFLHAAPWNDGKFGRVNGSHGCIGMSLDNAAWFFNQVNVGDVVEVLKSSNTKDNVTTNSAPGFDDWNLSWDQWLKGSATGVQAAQ</sequence>
<dbReference type="InterPro" id="IPR041280">
    <property type="entry name" value="Big_10"/>
</dbReference>
<dbReference type="RefSeq" id="WP_344655355.1">
    <property type="nucleotide sequence ID" value="NZ_BAAAQM010000002.1"/>
</dbReference>
<comment type="pathway">
    <text evidence="1 7">Cell wall biogenesis; peptidoglycan biosynthesis.</text>
</comment>
<dbReference type="CDD" id="cd16913">
    <property type="entry name" value="YkuD_like"/>
    <property type="match status" value="1"/>
</dbReference>
<dbReference type="EMBL" id="BAAAQM010000002">
    <property type="protein sequence ID" value="GAA1953732.1"/>
    <property type="molecule type" value="Genomic_DNA"/>
</dbReference>
<dbReference type="Pfam" id="PF17964">
    <property type="entry name" value="Big_10"/>
    <property type="match status" value="1"/>
</dbReference>
<evidence type="ECO:0000256" key="8">
    <source>
        <dbReference type="SAM" id="MobiDB-lite"/>
    </source>
</evidence>
<name>A0ABN2QJQ5_9ACTN</name>
<evidence type="ECO:0000256" key="3">
    <source>
        <dbReference type="ARBA" id="ARBA00022960"/>
    </source>
</evidence>